<dbReference type="InterPro" id="IPR046341">
    <property type="entry name" value="SET_dom_sf"/>
</dbReference>
<evidence type="ECO:0000259" key="1">
    <source>
        <dbReference type="PROSITE" id="PS50280"/>
    </source>
</evidence>
<comment type="caution">
    <text evidence="2">The sequence shown here is derived from an EMBL/GenBank/DDBJ whole genome shotgun (WGS) entry which is preliminary data.</text>
</comment>
<organism evidence="2 3">
    <name type="scientific">Meristemomyces frigidus</name>
    <dbReference type="NCBI Taxonomy" id="1508187"/>
    <lineage>
        <taxon>Eukaryota</taxon>
        <taxon>Fungi</taxon>
        <taxon>Dikarya</taxon>
        <taxon>Ascomycota</taxon>
        <taxon>Pezizomycotina</taxon>
        <taxon>Dothideomycetes</taxon>
        <taxon>Dothideomycetidae</taxon>
        <taxon>Mycosphaerellales</taxon>
        <taxon>Teratosphaeriaceae</taxon>
        <taxon>Meristemomyces</taxon>
    </lineage>
</organism>
<dbReference type="AlphaFoldDB" id="A0AAN7YLV4"/>
<evidence type="ECO:0000313" key="3">
    <source>
        <dbReference type="Proteomes" id="UP001310890"/>
    </source>
</evidence>
<dbReference type="InterPro" id="IPR001214">
    <property type="entry name" value="SET_dom"/>
</dbReference>
<evidence type="ECO:0000313" key="2">
    <source>
        <dbReference type="EMBL" id="KAK5115529.1"/>
    </source>
</evidence>
<dbReference type="Gene3D" id="2.170.270.10">
    <property type="entry name" value="SET domain"/>
    <property type="match status" value="1"/>
</dbReference>
<dbReference type="SUPFAM" id="SSF82199">
    <property type="entry name" value="SET domain"/>
    <property type="match status" value="1"/>
</dbReference>
<name>A0AAN7YLV4_9PEZI</name>
<feature type="domain" description="SET" evidence="1">
    <location>
        <begin position="71"/>
        <end position="212"/>
    </location>
</feature>
<accession>A0AAN7YLV4</accession>
<dbReference type="Proteomes" id="UP001310890">
    <property type="component" value="Unassembled WGS sequence"/>
</dbReference>
<protein>
    <recommendedName>
        <fullName evidence="1">SET domain-containing protein</fullName>
    </recommendedName>
</protein>
<gene>
    <name evidence="2" type="ORF">LTR62_001188</name>
</gene>
<dbReference type="PROSITE" id="PS50280">
    <property type="entry name" value="SET"/>
    <property type="match status" value="1"/>
</dbReference>
<proteinExistence type="predicted"/>
<dbReference type="EMBL" id="JAVRRL010000012">
    <property type="protein sequence ID" value="KAK5115529.1"/>
    <property type="molecule type" value="Genomic_DNA"/>
</dbReference>
<sequence>MANQEKSLASKANNAQDIEVPENWPQDIVYMTDQTYSSAVTDEQRIALSRTLSDDATWTQVRSEALASMRNNINICIISDEKHPARGQRGLFAAQNLAPDSFIVLYVGHVHTNALSDTDPKSDYDLNLDGEIGLSVDAARGGNESRCTNDYRGIADRPNAEFRDCYVQVPSTKRVGGTKWERRVAIFVLSAGNAGKRKGGIRAGEEVLVSYGKGYWEARKRLAGFRKDEEMLRVANAALEE</sequence>
<reference evidence="2" key="1">
    <citation type="submission" date="2023-08" db="EMBL/GenBank/DDBJ databases">
        <title>Black Yeasts Isolated from many extreme environments.</title>
        <authorList>
            <person name="Coleine C."/>
            <person name="Stajich J.E."/>
            <person name="Selbmann L."/>
        </authorList>
    </citation>
    <scope>NUCLEOTIDE SEQUENCE</scope>
    <source>
        <strain evidence="2">CCFEE 5401</strain>
    </source>
</reference>